<proteinExistence type="predicted"/>
<organism evidence="1 3">
    <name type="scientific">Clostridium septicum</name>
    <dbReference type="NCBI Taxonomy" id="1504"/>
    <lineage>
        <taxon>Bacteria</taxon>
        <taxon>Bacillati</taxon>
        <taxon>Bacillota</taxon>
        <taxon>Clostridia</taxon>
        <taxon>Eubacteriales</taxon>
        <taxon>Clostridiaceae</taxon>
        <taxon>Clostridium</taxon>
    </lineage>
</organism>
<evidence type="ECO:0008006" key="5">
    <source>
        <dbReference type="Google" id="ProtNLM"/>
    </source>
</evidence>
<evidence type="ECO:0000313" key="2">
    <source>
        <dbReference type="EMBL" id="USS01352.1"/>
    </source>
</evidence>
<dbReference type="OrthoDB" id="1933944at2"/>
<reference evidence="1 3" key="1">
    <citation type="submission" date="2017-09" db="EMBL/GenBank/DDBJ databases">
        <authorList>
            <person name="Thomas P."/>
            <person name="Seyboldt C."/>
        </authorList>
    </citation>
    <scope>NUCLEOTIDE SEQUENCE [LARGE SCALE GENOMIC DNA]</scope>
    <source>
        <strain evidence="1 3">DSM 7534</strain>
    </source>
</reference>
<evidence type="ECO:0000313" key="3">
    <source>
        <dbReference type="Proteomes" id="UP000280586"/>
    </source>
</evidence>
<dbReference type="SUPFAM" id="SSF52540">
    <property type="entry name" value="P-loop containing nucleoside triphosphate hydrolases"/>
    <property type="match status" value="1"/>
</dbReference>
<gene>
    <name evidence="1" type="ORF">CP523_10290</name>
    <name evidence="2" type="ORF">NH397_02635</name>
</gene>
<name>A0A9N7JLN3_CLOSE</name>
<dbReference type="KEGG" id="csep:CP523_10290"/>
<dbReference type="InterPro" id="IPR027417">
    <property type="entry name" value="P-loop_NTPase"/>
</dbReference>
<evidence type="ECO:0000313" key="4">
    <source>
        <dbReference type="Proteomes" id="UP001055437"/>
    </source>
</evidence>
<reference evidence="2" key="2">
    <citation type="submission" date="2022-06" db="EMBL/GenBank/DDBJ databases">
        <authorList>
            <person name="Holder M.E."/>
            <person name="Ajami N.J."/>
            <person name="Petrosino J.F."/>
        </authorList>
    </citation>
    <scope>NUCLEOTIDE SEQUENCE</scope>
    <source>
        <strain evidence="2">RMA 8861</strain>
    </source>
</reference>
<accession>A0A9N7JLN3</accession>
<dbReference type="EMBL" id="CP099799">
    <property type="protein sequence ID" value="USS01352.1"/>
    <property type="molecule type" value="Genomic_DNA"/>
</dbReference>
<keyword evidence="4" id="KW-1185">Reference proteome</keyword>
<dbReference type="GeneID" id="303561069"/>
<sequence>MGYEKIINYKEFNDCLTRINKWYLKKSKILNIVTSPYNSTLIYSSIIIEVIRKGGNVLYIWENNSSNNELIKDIKLKNSNITYSYIEKGESKSNIVFSSFKNMIDIRGKYDLCIIDDISNFSLMNSDELIELIEAMYIYSNRIIIYSIERIVSMGEKIEICSLVSNKPHIEPRILNTRIKLEEDIPYSLYDYLLWFRDTKRKVIIYAPTEEKAKNVYKQYTDKLKISGAKFILLLRNDSLKELESSLKTKEKSLFLITSHFGEYLKRLQDVSVVVLFADNVYYSYKKLIYLCGKVGENDKNPGEILLVSREISNDMEEAKNFSRGLNKKIWEKGLLRY</sequence>
<dbReference type="RefSeq" id="WP_066674301.1">
    <property type="nucleotide sequence ID" value="NZ_CABMIZ010000004.1"/>
</dbReference>
<dbReference type="AlphaFoldDB" id="A0A9N7JLN3"/>
<dbReference type="Proteomes" id="UP000280586">
    <property type="component" value="Chromosome"/>
</dbReference>
<protein>
    <recommendedName>
        <fullName evidence="5">Comf operon protein A, DNA transporter ATPase</fullName>
    </recommendedName>
</protein>
<dbReference type="Proteomes" id="UP001055437">
    <property type="component" value="Chromosome"/>
</dbReference>
<dbReference type="EMBL" id="CP023671">
    <property type="protein sequence ID" value="AYE34758.1"/>
    <property type="molecule type" value="Genomic_DNA"/>
</dbReference>
<evidence type="ECO:0000313" key="1">
    <source>
        <dbReference type="EMBL" id="AYE34758.1"/>
    </source>
</evidence>